<dbReference type="GeneID" id="18820129"/>
<feature type="region of interest" description="Disordered" evidence="1">
    <location>
        <begin position="1"/>
        <end position="116"/>
    </location>
</feature>
<evidence type="ECO:0000256" key="1">
    <source>
        <dbReference type="SAM" id="MobiDB-lite"/>
    </source>
</evidence>
<sequence length="661" mass="72674">MSTSSSSDSDTSSTGLDTDSSMEAEEESYILTEERRQNKARVRRELLGEEGNKRKDPHNNWVIRPRKRSVGLSDVDMESDSDDATEGDEEAEDEEEEGDDEDEDVDGQSSSVAYAGVATGWSEDDESTFDADIFFANLSDIGSDDGSSTNDEAGLQSDTIPDESAAADIISSIQRSMDFEVTEGWDGQIVFTNGLSEGQGMVDIDFETSAAQLVAEDSATVSQDSDVSMHSTDEEDGEYEEGECELGESDGETTEEELVDENGLPTSHAMTLFRWPSSVSAINPLSTVSPTVSPSPHDRRTFGYNSQDLRDSPRPADILAGKVFWDESDEFDHPDGRIGQNSSVTVSRGGAPIMGQFSTESDSPQKTAILTGSNKDIPSPFPRLLRNKGRLRSSSTGSFSSMDFRGRATSRPSSLSISTSSSFPVPSSEEPLSQTSPELPPTEPFDLDDVLDSSYLDSEPSDNHIFSSTASEGESHRHMQNLSRWDRIPMGTFRRTRETTSITGDVGGSSNWSSEPQNANTASDALSYTNMMKSSPLSTMLWHGKGQNAKGSRRKSKAHMNVIISPVLLPIRDGDRTPTLAATDQTLHTNSHNHQQKSRKELRREMKMKRKNCGPVHQHHRHHQQQHHYHHHLPNMKSRSTASMQRTNFFSSPSSVPPLNI</sequence>
<dbReference type="EMBL" id="GL945437">
    <property type="protein sequence ID" value="EGO22104.1"/>
    <property type="molecule type" value="Genomic_DNA"/>
</dbReference>
<feature type="compositionally biased region" description="Polar residues" evidence="1">
    <location>
        <begin position="356"/>
        <end position="376"/>
    </location>
</feature>
<dbReference type="Proteomes" id="UP000008064">
    <property type="component" value="Unassembled WGS sequence"/>
</dbReference>
<accession>F8P3K5</accession>
<feature type="compositionally biased region" description="Polar residues" evidence="1">
    <location>
        <begin position="145"/>
        <end position="159"/>
    </location>
</feature>
<feature type="compositionally biased region" description="Low complexity" evidence="1">
    <location>
        <begin position="410"/>
        <end position="433"/>
    </location>
</feature>
<feature type="compositionally biased region" description="Basic and acidic residues" evidence="1">
    <location>
        <begin position="32"/>
        <end position="58"/>
    </location>
</feature>
<feature type="compositionally biased region" description="Polar residues" evidence="1">
    <location>
        <begin position="219"/>
        <end position="230"/>
    </location>
</feature>
<feature type="compositionally biased region" description="Basic residues" evidence="1">
    <location>
        <begin position="606"/>
        <end position="634"/>
    </location>
</feature>
<dbReference type="RefSeq" id="XP_007320642.1">
    <property type="nucleotide sequence ID" value="XM_007320580.1"/>
</dbReference>
<feature type="region of interest" description="Disordered" evidence="1">
    <location>
        <begin position="330"/>
        <end position="479"/>
    </location>
</feature>
<gene>
    <name evidence="2" type="ORF">SERLADRAFT_472433</name>
</gene>
<feature type="region of interest" description="Disordered" evidence="1">
    <location>
        <begin position="582"/>
        <end position="634"/>
    </location>
</feature>
<feature type="compositionally biased region" description="Polar residues" evidence="1">
    <location>
        <begin position="582"/>
        <end position="593"/>
    </location>
</feature>
<dbReference type="AlphaFoldDB" id="F8P3K5"/>
<feature type="region of interest" description="Disordered" evidence="1">
    <location>
        <begin position="215"/>
        <end position="261"/>
    </location>
</feature>
<name>F8P3K5_SERL9</name>
<dbReference type="OrthoDB" id="3259498at2759"/>
<dbReference type="KEGG" id="sla:SERLADRAFT_472433"/>
<feature type="region of interest" description="Disordered" evidence="1">
    <location>
        <begin position="287"/>
        <end position="314"/>
    </location>
</feature>
<organism>
    <name type="scientific">Serpula lacrymans var. lacrymans (strain S7.9)</name>
    <name type="common">Dry rot fungus</name>
    <dbReference type="NCBI Taxonomy" id="578457"/>
    <lineage>
        <taxon>Eukaryota</taxon>
        <taxon>Fungi</taxon>
        <taxon>Dikarya</taxon>
        <taxon>Basidiomycota</taxon>
        <taxon>Agaricomycotina</taxon>
        <taxon>Agaricomycetes</taxon>
        <taxon>Agaricomycetidae</taxon>
        <taxon>Boletales</taxon>
        <taxon>Coniophorineae</taxon>
        <taxon>Serpulaceae</taxon>
        <taxon>Serpula</taxon>
    </lineage>
</organism>
<feature type="compositionally biased region" description="Acidic residues" evidence="1">
    <location>
        <begin position="75"/>
        <end position="106"/>
    </location>
</feature>
<feature type="region of interest" description="Disordered" evidence="1">
    <location>
        <begin position="140"/>
        <end position="163"/>
    </location>
</feature>
<evidence type="ECO:0000313" key="2">
    <source>
        <dbReference type="EMBL" id="EGO22104.1"/>
    </source>
</evidence>
<feature type="compositionally biased region" description="Low complexity" evidence="1">
    <location>
        <begin position="1"/>
        <end position="19"/>
    </location>
</feature>
<protein>
    <submittedName>
        <fullName evidence="2">Uncharacterized protein</fullName>
    </submittedName>
</protein>
<dbReference type="HOGENOM" id="CLU_009140_0_0_1"/>
<feature type="compositionally biased region" description="Acidic residues" evidence="1">
    <location>
        <begin position="233"/>
        <end position="260"/>
    </location>
</feature>
<proteinExistence type="predicted"/>
<reference evidence="2" key="1">
    <citation type="submission" date="2011-04" db="EMBL/GenBank/DDBJ databases">
        <title>Evolution of plant cell wall degrading machinery underlies the functional diversity of forest fungi.</title>
        <authorList>
            <consortium name="US DOE Joint Genome Institute (JGI-PGF)"/>
            <person name="Eastwood D.C."/>
            <person name="Floudas D."/>
            <person name="Binder M."/>
            <person name="Majcherczyk A."/>
            <person name="Schneider P."/>
            <person name="Aerts A."/>
            <person name="Asiegbu F.O."/>
            <person name="Baker S.E."/>
            <person name="Barry K."/>
            <person name="Bendiksby M."/>
            <person name="Blumentritt M."/>
            <person name="Coutinho P.M."/>
            <person name="Cullen D."/>
            <person name="Cullen D."/>
            <person name="Gathman A."/>
            <person name="Goodell B."/>
            <person name="Henrissat B."/>
            <person name="Ihrmark K."/>
            <person name="Kauserud H."/>
            <person name="Kohler A."/>
            <person name="LaButti K."/>
            <person name="Lapidus A."/>
            <person name="Lavin J.L."/>
            <person name="Lee Y.-H."/>
            <person name="Lindquist E."/>
            <person name="Lilly W."/>
            <person name="Lucas S."/>
            <person name="Morin E."/>
            <person name="Murat C."/>
            <person name="Oguiza J.A."/>
            <person name="Park J."/>
            <person name="Pisabarro A.G."/>
            <person name="Riley R."/>
            <person name="Rosling A."/>
            <person name="Salamov A."/>
            <person name="Schmidt O."/>
            <person name="Schmutz J."/>
            <person name="Skrede I."/>
            <person name="Stenlid J."/>
            <person name="Wiebenga A."/>
            <person name="Xie X."/>
            <person name="Kues U."/>
            <person name="Hibbett D.S."/>
            <person name="Hoffmeister D."/>
            <person name="Hogberg N."/>
            <person name="Martin F."/>
            <person name="Grigoriev I.V."/>
            <person name="Watkinson S.C."/>
        </authorList>
    </citation>
    <scope>NUCLEOTIDE SEQUENCE</scope>
    <source>
        <strain evidence="2">S7.9</strain>
    </source>
</reference>